<accession>A0A3M7REH1</accession>
<dbReference type="GO" id="GO:0010906">
    <property type="term" value="P:regulation of glucose metabolic process"/>
    <property type="evidence" value="ECO:0007669"/>
    <property type="project" value="TreeGrafter"/>
</dbReference>
<dbReference type="Pfam" id="PF10436">
    <property type="entry name" value="BCDHK_Adom3"/>
    <property type="match status" value="1"/>
</dbReference>
<evidence type="ECO:0000256" key="5">
    <source>
        <dbReference type="ARBA" id="ARBA00022777"/>
    </source>
</evidence>
<dbReference type="EC" id="2.7.11.-" evidence="10"/>
<dbReference type="EMBL" id="REGN01003561">
    <property type="protein sequence ID" value="RNA21930.1"/>
    <property type="molecule type" value="Genomic_DNA"/>
</dbReference>
<dbReference type="CDD" id="cd16929">
    <property type="entry name" value="HATPase_PDK-like"/>
    <property type="match status" value="1"/>
</dbReference>
<evidence type="ECO:0000256" key="10">
    <source>
        <dbReference type="RuleBase" id="RU366032"/>
    </source>
</evidence>
<keyword evidence="3 10" id="KW-0808">Transferase</keyword>
<dbReference type="Gene3D" id="1.20.140.20">
    <property type="entry name" value="Alpha-ketoacid/pyruvate dehydrogenase kinase, N-terminal domain"/>
    <property type="match status" value="1"/>
</dbReference>
<dbReference type="InterPro" id="IPR003594">
    <property type="entry name" value="HATPase_dom"/>
</dbReference>
<dbReference type="SUPFAM" id="SSF69012">
    <property type="entry name" value="alpha-ketoacid dehydrogenase kinase, N-terminal domain"/>
    <property type="match status" value="1"/>
</dbReference>
<evidence type="ECO:0000256" key="7">
    <source>
        <dbReference type="ARBA" id="ARBA00022946"/>
    </source>
</evidence>
<keyword evidence="4 10" id="KW-0547">Nucleotide-binding</keyword>
<dbReference type="SUPFAM" id="SSF55874">
    <property type="entry name" value="ATPase domain of HSP90 chaperone/DNA topoisomerase II/histidine kinase"/>
    <property type="match status" value="1"/>
</dbReference>
<comment type="catalytic activity">
    <reaction evidence="9">
        <text>L-seryl-[pyruvate dehydrogenase E1 alpha subunit] + ATP = O-phospho-L-seryl-[pyruvate dehydrogenase E1 alpha subunit] + ADP + H(+)</text>
        <dbReference type="Rhea" id="RHEA:23052"/>
        <dbReference type="Rhea" id="RHEA-COMP:13689"/>
        <dbReference type="Rhea" id="RHEA-COMP:13690"/>
        <dbReference type="ChEBI" id="CHEBI:15378"/>
        <dbReference type="ChEBI" id="CHEBI:29999"/>
        <dbReference type="ChEBI" id="CHEBI:30616"/>
        <dbReference type="ChEBI" id="CHEBI:83421"/>
        <dbReference type="ChEBI" id="CHEBI:456216"/>
        <dbReference type="EC" id="2.7.11.2"/>
    </reaction>
</comment>
<keyword evidence="13" id="KW-1185">Reference proteome</keyword>
<dbReference type="OrthoDB" id="241648at2759"/>
<evidence type="ECO:0000256" key="8">
    <source>
        <dbReference type="ARBA" id="ARBA00023128"/>
    </source>
</evidence>
<keyword evidence="7" id="KW-0809">Transit peptide</keyword>
<keyword evidence="12" id="KW-0670">Pyruvate</keyword>
<evidence type="ECO:0000256" key="2">
    <source>
        <dbReference type="ARBA" id="ARBA00006155"/>
    </source>
</evidence>
<evidence type="ECO:0000313" key="12">
    <source>
        <dbReference type="EMBL" id="RNA21930.1"/>
    </source>
</evidence>
<dbReference type="AlphaFoldDB" id="A0A3M7REH1"/>
<evidence type="ECO:0000256" key="6">
    <source>
        <dbReference type="ARBA" id="ARBA00022840"/>
    </source>
</evidence>
<dbReference type="GO" id="GO:0005524">
    <property type="term" value="F:ATP binding"/>
    <property type="evidence" value="ECO:0007669"/>
    <property type="project" value="UniProtKB-UniRule"/>
</dbReference>
<comment type="subcellular location">
    <subcellularLocation>
        <location evidence="1 10">Mitochondrion matrix</location>
    </subcellularLocation>
</comment>
<evidence type="ECO:0000256" key="4">
    <source>
        <dbReference type="ARBA" id="ARBA00022741"/>
    </source>
</evidence>
<evidence type="ECO:0000256" key="3">
    <source>
        <dbReference type="ARBA" id="ARBA00022679"/>
    </source>
</evidence>
<protein>
    <recommendedName>
        <fullName evidence="10">Protein-serine/threonine kinase</fullName>
        <ecNumber evidence="10">2.7.11.-</ecNumber>
    </recommendedName>
</protein>
<sequence length="401" mass="45828">MRLGRVVFNKLATLINSYSNYNPSPLSLKQFTDFGKHANSNGTPYPTEVKSYEFLKEELLVRLALMSKEMLYLPEKLIKTSSVQLVYGWYLKSFEETLTHKEKKPSHEELKRFSKTLNSIVNRHADVVQQIAMGIVQLQETYGIDQKTEQNIQYFLDRFLMSRISIRMLINQHLLLFSEKKPDHPVQIGAIDPSCDVLSVLKDAYSSAKFLCDQYYLCSPDIDFVSVNRVEKEQPIELVYVPSHLYHMAFEIYKNAMRAVIEYHGEAARTYPNIKTLIVKGQEDLSIRITDYGGGIPHAKIPLVFRYMYSSAPRPAISSDVYSPTTTAPLAGYGYGLPLSKLYARYFNGDLQLASIDGHSTDAFIYLKTLSKDASEILPIHNKAAAFNYYNTNREASKDWT</sequence>
<dbReference type="PANTHER" id="PTHR11947">
    <property type="entry name" value="PYRUVATE DEHYDROGENASE KINASE"/>
    <property type="match status" value="1"/>
</dbReference>
<feature type="domain" description="Histidine kinase/HSP90-like ATPase" evidence="11">
    <location>
        <begin position="240"/>
        <end position="371"/>
    </location>
</feature>
<organism evidence="12 13">
    <name type="scientific">Brachionus plicatilis</name>
    <name type="common">Marine rotifer</name>
    <name type="synonym">Brachionus muelleri</name>
    <dbReference type="NCBI Taxonomy" id="10195"/>
    <lineage>
        <taxon>Eukaryota</taxon>
        <taxon>Metazoa</taxon>
        <taxon>Spiralia</taxon>
        <taxon>Gnathifera</taxon>
        <taxon>Rotifera</taxon>
        <taxon>Eurotatoria</taxon>
        <taxon>Monogononta</taxon>
        <taxon>Pseudotrocha</taxon>
        <taxon>Ploima</taxon>
        <taxon>Brachionidae</taxon>
        <taxon>Brachionus</taxon>
    </lineage>
</organism>
<name>A0A3M7REH1_BRAPC</name>
<evidence type="ECO:0000256" key="9">
    <source>
        <dbReference type="ARBA" id="ARBA00048201"/>
    </source>
</evidence>
<gene>
    <name evidence="12" type="ORF">BpHYR1_003280</name>
</gene>
<dbReference type="FunFam" id="3.30.565.10:FF:000007">
    <property type="entry name" value="Mitochondrial pyruvate dehydrogenase kinase isoform 2"/>
    <property type="match status" value="1"/>
</dbReference>
<keyword evidence="5 10" id="KW-0418">Kinase</keyword>
<proteinExistence type="inferred from homology"/>
<keyword evidence="8 10" id="KW-0496">Mitochondrion</keyword>
<reference evidence="12 13" key="1">
    <citation type="journal article" date="2018" name="Sci. Rep.">
        <title>Genomic signatures of local adaptation to the degree of environmental predictability in rotifers.</title>
        <authorList>
            <person name="Franch-Gras L."/>
            <person name="Hahn C."/>
            <person name="Garcia-Roger E.M."/>
            <person name="Carmona M.J."/>
            <person name="Serra M."/>
            <person name="Gomez A."/>
        </authorList>
    </citation>
    <scope>NUCLEOTIDE SEQUENCE [LARGE SCALE GENOMIC DNA]</scope>
    <source>
        <strain evidence="12">HYR1</strain>
    </source>
</reference>
<dbReference type="SMART" id="SM00387">
    <property type="entry name" value="HATPase_c"/>
    <property type="match status" value="1"/>
</dbReference>
<dbReference type="GO" id="GO:0004740">
    <property type="term" value="F:pyruvate dehydrogenase (acetyl-transferring) kinase activity"/>
    <property type="evidence" value="ECO:0007669"/>
    <property type="project" value="UniProtKB-EC"/>
</dbReference>
<evidence type="ECO:0000313" key="13">
    <source>
        <dbReference type="Proteomes" id="UP000276133"/>
    </source>
</evidence>
<keyword evidence="6 10" id="KW-0067">ATP-binding</keyword>
<comment type="similarity">
    <text evidence="2 10">Belongs to the PDK/BCKDK protein kinase family.</text>
</comment>
<dbReference type="PANTHER" id="PTHR11947:SF3">
    <property type="entry name" value="[PYRUVATE DEHYDROGENASE (ACETYL-TRANSFERRING)] KINASE, MITOCHONDRIAL"/>
    <property type="match status" value="1"/>
</dbReference>
<dbReference type="Gene3D" id="3.30.565.10">
    <property type="entry name" value="Histidine kinase-like ATPase, C-terminal domain"/>
    <property type="match status" value="1"/>
</dbReference>
<dbReference type="InterPro" id="IPR039028">
    <property type="entry name" value="BCKD/PDK"/>
</dbReference>
<dbReference type="Proteomes" id="UP000276133">
    <property type="component" value="Unassembled WGS sequence"/>
</dbReference>
<evidence type="ECO:0000259" key="11">
    <source>
        <dbReference type="SMART" id="SM00387"/>
    </source>
</evidence>
<comment type="caution">
    <text evidence="12">The sequence shown here is derived from an EMBL/GenBank/DDBJ whole genome shotgun (WGS) entry which is preliminary data.</text>
</comment>
<dbReference type="InterPro" id="IPR036784">
    <property type="entry name" value="AK/P_DHK_N_sf"/>
</dbReference>
<dbReference type="GO" id="GO:0005759">
    <property type="term" value="C:mitochondrial matrix"/>
    <property type="evidence" value="ECO:0007669"/>
    <property type="project" value="UniProtKB-SubCell"/>
</dbReference>
<evidence type="ECO:0000256" key="1">
    <source>
        <dbReference type="ARBA" id="ARBA00004305"/>
    </source>
</evidence>
<dbReference type="Pfam" id="PF02518">
    <property type="entry name" value="HATPase_c"/>
    <property type="match status" value="1"/>
</dbReference>
<dbReference type="InterPro" id="IPR036890">
    <property type="entry name" value="HATPase_C_sf"/>
</dbReference>
<dbReference type="InterPro" id="IPR018955">
    <property type="entry name" value="BCDHK/PDK_N"/>
</dbReference>
<dbReference type="STRING" id="10195.A0A3M7REH1"/>